<reference evidence="1" key="1">
    <citation type="submission" date="2020-02" db="EMBL/GenBank/DDBJ databases">
        <authorList>
            <person name="Meier V. D."/>
        </authorList>
    </citation>
    <scope>NUCLEOTIDE SEQUENCE</scope>
    <source>
        <strain evidence="1">AVDCRST_MAG95</strain>
    </source>
</reference>
<proteinExistence type="predicted"/>
<protein>
    <submittedName>
        <fullName evidence="1">Uncharacterized protein</fullName>
    </submittedName>
</protein>
<dbReference type="AlphaFoldDB" id="A0A6J4I0T0"/>
<accession>A0A6J4I0T0</accession>
<sequence length="40" mass="4654">MIAFKRLSNAGFIRECSYGSDKRVALARIHYQWKALQPDL</sequence>
<dbReference type="EMBL" id="CADCTJ010000405">
    <property type="protein sequence ID" value="CAA9238067.1"/>
    <property type="molecule type" value="Genomic_DNA"/>
</dbReference>
<evidence type="ECO:0000313" key="1">
    <source>
        <dbReference type="EMBL" id="CAA9238067.1"/>
    </source>
</evidence>
<name>A0A6J4I0T0_9BACT</name>
<organism evidence="1">
    <name type="scientific">uncultured Adhaeribacter sp</name>
    <dbReference type="NCBI Taxonomy" id="448109"/>
    <lineage>
        <taxon>Bacteria</taxon>
        <taxon>Pseudomonadati</taxon>
        <taxon>Bacteroidota</taxon>
        <taxon>Cytophagia</taxon>
        <taxon>Cytophagales</taxon>
        <taxon>Hymenobacteraceae</taxon>
        <taxon>Adhaeribacter</taxon>
        <taxon>environmental samples</taxon>
    </lineage>
</organism>
<gene>
    <name evidence="1" type="ORF">AVDCRST_MAG95-1307</name>
</gene>